<dbReference type="EMBL" id="OU963914">
    <property type="protein sequence ID" value="CAH0685925.1"/>
    <property type="molecule type" value="Genomic_DNA"/>
</dbReference>
<proteinExistence type="predicted"/>
<dbReference type="Proteomes" id="UP001153292">
    <property type="component" value="Chromosome 21"/>
</dbReference>
<evidence type="ECO:0000256" key="1">
    <source>
        <dbReference type="SAM" id="Phobius"/>
    </source>
</evidence>
<organism evidence="2 3">
    <name type="scientific">Chilo suppressalis</name>
    <name type="common">Asiatic rice borer moth</name>
    <dbReference type="NCBI Taxonomy" id="168631"/>
    <lineage>
        <taxon>Eukaryota</taxon>
        <taxon>Metazoa</taxon>
        <taxon>Ecdysozoa</taxon>
        <taxon>Arthropoda</taxon>
        <taxon>Hexapoda</taxon>
        <taxon>Insecta</taxon>
        <taxon>Pterygota</taxon>
        <taxon>Neoptera</taxon>
        <taxon>Endopterygota</taxon>
        <taxon>Lepidoptera</taxon>
        <taxon>Glossata</taxon>
        <taxon>Ditrysia</taxon>
        <taxon>Pyraloidea</taxon>
        <taxon>Crambidae</taxon>
        <taxon>Crambinae</taxon>
        <taxon>Chilo</taxon>
    </lineage>
</organism>
<keyword evidence="1" id="KW-0812">Transmembrane</keyword>
<accession>A0ABN8EAM7</accession>
<keyword evidence="1" id="KW-0472">Membrane</keyword>
<sequence>MSVAAHRMAVCCVVCQLPSEGQQMTELINAEEARTKKNTTDSRRRKHSEISKFFGVVSMTLLFGTIIVISRSL</sequence>
<evidence type="ECO:0000313" key="3">
    <source>
        <dbReference type="Proteomes" id="UP001153292"/>
    </source>
</evidence>
<gene>
    <name evidence="2" type="ORF">CHILSU_LOCUS6123</name>
</gene>
<evidence type="ECO:0000313" key="2">
    <source>
        <dbReference type="EMBL" id="CAH0685925.1"/>
    </source>
</evidence>
<protein>
    <submittedName>
        <fullName evidence="2">Uncharacterized protein</fullName>
    </submittedName>
</protein>
<keyword evidence="3" id="KW-1185">Reference proteome</keyword>
<reference evidence="2" key="1">
    <citation type="submission" date="2021-12" db="EMBL/GenBank/DDBJ databases">
        <authorList>
            <person name="King R."/>
        </authorList>
    </citation>
    <scope>NUCLEOTIDE SEQUENCE</scope>
</reference>
<keyword evidence="1" id="KW-1133">Transmembrane helix</keyword>
<name>A0ABN8EAM7_CHISP</name>
<feature type="transmembrane region" description="Helical" evidence="1">
    <location>
        <begin position="53"/>
        <end position="70"/>
    </location>
</feature>